<dbReference type="EMBL" id="MCFE01000101">
    <property type="protein sequence ID" value="ORX99192.1"/>
    <property type="molecule type" value="Genomic_DNA"/>
</dbReference>
<dbReference type="PANTHER" id="PTHR40633:SF1">
    <property type="entry name" value="GPI ANCHORED SERINE-THREONINE RICH PROTEIN (AFU_ORTHOLOGUE AFUA_1G03630)"/>
    <property type="match status" value="1"/>
</dbReference>
<keyword evidence="1" id="KW-0732">Signal</keyword>
<dbReference type="Proteomes" id="UP000193498">
    <property type="component" value="Unassembled WGS sequence"/>
</dbReference>
<dbReference type="InterPro" id="IPR018466">
    <property type="entry name" value="Kre9/Knh1-like_N"/>
</dbReference>
<comment type="caution">
    <text evidence="3">The sequence shown here is derived from an EMBL/GenBank/DDBJ whole genome shotgun (WGS) entry which is preliminary data.</text>
</comment>
<dbReference type="InterPro" id="IPR052982">
    <property type="entry name" value="SRP1/TIP1-like"/>
</dbReference>
<reference evidence="3 4" key="1">
    <citation type="submission" date="2016-07" db="EMBL/GenBank/DDBJ databases">
        <title>Pervasive Adenine N6-methylation of Active Genes in Fungi.</title>
        <authorList>
            <consortium name="DOE Joint Genome Institute"/>
            <person name="Mondo S.J."/>
            <person name="Dannebaum R.O."/>
            <person name="Kuo R.C."/>
            <person name="Labutti K."/>
            <person name="Haridas S."/>
            <person name="Kuo A."/>
            <person name="Salamov A."/>
            <person name="Ahrendt S.R."/>
            <person name="Lipzen A."/>
            <person name="Sullivan W."/>
            <person name="Andreopoulos W.B."/>
            <person name="Clum A."/>
            <person name="Lindquist E."/>
            <person name="Daum C."/>
            <person name="Ramamoorthy G.K."/>
            <person name="Gryganskyi A."/>
            <person name="Culley D."/>
            <person name="Magnuson J.K."/>
            <person name="James T.Y."/>
            <person name="O'Malley M.A."/>
            <person name="Stajich J.E."/>
            <person name="Spatafora J.W."/>
            <person name="Visel A."/>
            <person name="Grigoriev I.V."/>
        </authorList>
    </citation>
    <scope>NUCLEOTIDE SEQUENCE [LARGE SCALE GENOMIC DNA]</scope>
    <source>
        <strain evidence="3 4">CBS 931.73</strain>
    </source>
</reference>
<proteinExistence type="predicted"/>
<sequence>MPASVGSEVEQCTPKIIAKFSFTPMYKKLVFLLALFALFFVSTAEISIIHPVEHTEWTRGEEVTIEWKIDEADLAETVTIELREGPKANLALVYEITTDADANFESFDWTVPEDLEAGDKYSIRVISDKGADRYSHYFKIK</sequence>
<dbReference type="AlphaFoldDB" id="A0A1Y1YMF9"/>
<dbReference type="Pfam" id="PF10342">
    <property type="entry name" value="Kre9_KNH"/>
    <property type="match status" value="1"/>
</dbReference>
<dbReference type="STRING" id="1314790.A0A1Y1YMF9"/>
<accession>A0A1Y1YMF9</accession>
<keyword evidence="4" id="KW-1185">Reference proteome</keyword>
<evidence type="ECO:0000313" key="3">
    <source>
        <dbReference type="EMBL" id="ORX99192.1"/>
    </source>
</evidence>
<evidence type="ECO:0000259" key="2">
    <source>
        <dbReference type="Pfam" id="PF10342"/>
    </source>
</evidence>
<evidence type="ECO:0000256" key="1">
    <source>
        <dbReference type="ARBA" id="ARBA00022729"/>
    </source>
</evidence>
<feature type="domain" description="Yeast cell wall synthesis Kre9/Knh1-like N-terminal" evidence="2">
    <location>
        <begin position="51"/>
        <end position="140"/>
    </location>
</feature>
<evidence type="ECO:0000313" key="4">
    <source>
        <dbReference type="Proteomes" id="UP000193498"/>
    </source>
</evidence>
<protein>
    <recommendedName>
        <fullName evidence="2">Yeast cell wall synthesis Kre9/Knh1-like N-terminal domain-containing protein</fullName>
    </recommendedName>
</protein>
<dbReference type="PANTHER" id="PTHR40633">
    <property type="entry name" value="MATRIX PROTEIN, PUTATIVE (AFU_ORTHOLOGUE AFUA_8G05410)-RELATED"/>
    <property type="match status" value="1"/>
</dbReference>
<organism evidence="3 4">
    <name type="scientific">Basidiobolus meristosporus CBS 931.73</name>
    <dbReference type="NCBI Taxonomy" id="1314790"/>
    <lineage>
        <taxon>Eukaryota</taxon>
        <taxon>Fungi</taxon>
        <taxon>Fungi incertae sedis</taxon>
        <taxon>Zoopagomycota</taxon>
        <taxon>Entomophthoromycotina</taxon>
        <taxon>Basidiobolomycetes</taxon>
        <taxon>Basidiobolales</taxon>
        <taxon>Basidiobolaceae</taxon>
        <taxon>Basidiobolus</taxon>
    </lineage>
</organism>
<dbReference type="InParanoid" id="A0A1Y1YMF9"/>
<name>A0A1Y1YMF9_9FUNG</name>
<gene>
    <name evidence="3" type="ORF">K493DRAFT_348765</name>
</gene>